<dbReference type="RefSeq" id="WP_106500275.1">
    <property type="nucleotide sequence ID" value="NZ_PXVC01000040.1"/>
</dbReference>
<keyword evidence="2" id="KW-1185">Reference proteome</keyword>
<gene>
    <name evidence="1" type="ORF">C7K08_08835</name>
</gene>
<dbReference type="Proteomes" id="UP000240206">
    <property type="component" value="Unassembled WGS sequence"/>
</dbReference>
<name>A0A2P7EDF5_9SYNE</name>
<dbReference type="EMBL" id="PXVC01000040">
    <property type="protein sequence ID" value="PSI01262.1"/>
    <property type="molecule type" value="Genomic_DNA"/>
</dbReference>
<reference evidence="2" key="1">
    <citation type="submission" date="2018-03" db="EMBL/GenBank/DDBJ databases">
        <title>Ecological and genomic features of two cosmopolitan and abundant freshwater picocyanobacteria.</title>
        <authorList>
            <person name="Cabello-Yeves P.J."/>
            <person name="Picazo A."/>
            <person name="Camacho A."/>
            <person name="Callieri C."/>
            <person name="Rosselli R."/>
            <person name="Roda-Garcia J."/>
            <person name="Coutinho F.H."/>
            <person name="Rodriguez-Valera F."/>
        </authorList>
    </citation>
    <scope>NUCLEOTIDE SEQUENCE [LARGE SCALE GENOMIC DNA]</scope>
    <source>
        <strain evidence="2">Tous</strain>
    </source>
</reference>
<comment type="caution">
    <text evidence="1">The sequence shown here is derived from an EMBL/GenBank/DDBJ whole genome shotgun (WGS) entry which is preliminary data.</text>
</comment>
<evidence type="ECO:0000313" key="1">
    <source>
        <dbReference type="EMBL" id="PSI01262.1"/>
    </source>
</evidence>
<accession>A0A2P7EDF5</accession>
<evidence type="ECO:0000313" key="2">
    <source>
        <dbReference type="Proteomes" id="UP000240206"/>
    </source>
</evidence>
<protein>
    <submittedName>
        <fullName evidence="1">Uncharacterized protein</fullName>
    </submittedName>
</protein>
<proteinExistence type="predicted"/>
<organism evidence="1 2">
    <name type="scientific">Synechococcus lacustris str. Tous</name>
    <dbReference type="NCBI Taxonomy" id="1910958"/>
    <lineage>
        <taxon>Bacteria</taxon>
        <taxon>Bacillati</taxon>
        <taxon>Cyanobacteriota</taxon>
        <taxon>Cyanophyceae</taxon>
        <taxon>Synechococcales</taxon>
        <taxon>Synechococcaceae</taxon>
        <taxon>Synechococcus</taxon>
    </lineage>
</organism>
<sequence length="79" mass="9371">MAGKKYADQYDHIHLLMAGRGLEQQIDRRRRCHRFRHHAVMALIHQEVEHRPPLEILAELRAIEPEILQGIEELEGMLR</sequence>
<dbReference type="AlphaFoldDB" id="A0A2P7EDF5"/>